<sequence length="772" mass="89894">MPSSQIELQAVLSLILEQKNLPLALKNIQLFLKQAGLSQFDTRIEEIASGYQLMKDYMLRGYQDDMRPQLYHSMLRQLYSIAFDVRVKQAVISGGYHGLAELSARHINLSDGDIQQKLEAYVQDLAMLSLEPDTVRSEKEHTLRKQHQHYVASVFDTIVVSFYWSEAVHSALLQLILSPMVDSFDALTLVSAVALSGMNGFDPWRFKLLLAVWQQTEDEELRQRAFVGWTLMACTDGMRLFDDAVEQMLSVLETANADDLRRQLYELQCQIFYCSSARRDNESIQKEIIPNLMKGKRLRFDRFGIEENEDSLEDILHPDKAEQEMERIEESMNRMTEMQKQGADIYFGGFSQMKRFPFFSSVSNWFVPFSKQNPEIAEVLSQLDSTKLIDAMLKGGLFCNSDKYSFSFALKSVYEQLPPKVREMMNTTDGMMLLESAEDMDKPSYKRLQYLQDLYRFFELNPYRAEFRNPFWNDHVTRNSQFFLHDALPFASFYKEIISLMSFAAKRKEWAFMRELSERHRPDRQETLHLLTTDVERLQRYYRLQNTLSCHFHEYEQAHRYCRSLVIAGLVAHEESRVKTEAVAYDEETHLLKLDSEPLDLGFATERDLRSYASTALRAALFEEAARAYQALFEATDNNRYRWHHALALMNMGRVEETLSLLYPLDMEEVNIPVKRTIAWALLLRRKPDQAERYYEAILSSDAVITEDYLNAGYSKWFLNKNNEAVVLFKNWLAQQSTETISSVFGQDHRLLEDNGIGTIDRMLMEDLVGSE</sequence>
<gene>
    <name evidence="1" type="ORF">HMPREF9944_00310</name>
</gene>
<dbReference type="HOGENOM" id="CLU_022117_0_0_10"/>
<reference evidence="1 2" key="1">
    <citation type="submission" date="2011-12" db="EMBL/GenBank/DDBJ databases">
        <title>The Genome Sequence of Prevotella maculosa OT 289.</title>
        <authorList>
            <consortium name="The Broad Institute Genome Sequencing Platform"/>
            <person name="Earl A."/>
            <person name="Ward D."/>
            <person name="Feldgarden M."/>
            <person name="Gevers D."/>
            <person name="Izard J."/>
            <person name="Blanton J.M."/>
            <person name="Mathney J."/>
            <person name="Tanner A.C."/>
            <person name="Dewhirst F.E."/>
            <person name="Young S.K."/>
            <person name="Zeng Q."/>
            <person name="Gargeya S."/>
            <person name="Fitzgerald M."/>
            <person name="Haas B."/>
            <person name="Abouelleil A."/>
            <person name="Alvarado L."/>
            <person name="Arachchi H.M."/>
            <person name="Berlin A."/>
            <person name="Chapman S.B."/>
            <person name="Gearin G."/>
            <person name="Goldberg J."/>
            <person name="Griggs A."/>
            <person name="Gujja S."/>
            <person name="Hansen M."/>
            <person name="Heiman D."/>
            <person name="Howarth C."/>
            <person name="Larimer J."/>
            <person name="Lui A."/>
            <person name="MacDonald P.J.P."/>
            <person name="McCowen C."/>
            <person name="Montmayeur A."/>
            <person name="Murphy C."/>
            <person name="Neiman D."/>
            <person name="Pearson M."/>
            <person name="Priest M."/>
            <person name="Roberts A."/>
            <person name="Saif S."/>
            <person name="Shea T."/>
            <person name="Sisk P."/>
            <person name="Stolte C."/>
            <person name="Sykes S."/>
            <person name="Wortman J."/>
            <person name="Nusbaum C."/>
            <person name="Birren B."/>
        </authorList>
    </citation>
    <scope>NUCLEOTIDE SEQUENCE [LARGE SCALE GENOMIC DNA]</scope>
    <source>
        <strain evidence="1 2">OT 289</strain>
    </source>
</reference>
<protein>
    <recommendedName>
        <fullName evidence="3">Tetratricopeptide repeat protein</fullName>
    </recommendedName>
</protein>
<dbReference type="PATRIC" id="fig|999422.3.peg.301"/>
<dbReference type="OrthoDB" id="1108959at2"/>
<dbReference type="STRING" id="999422.HMPREF9944_00310"/>
<comment type="caution">
    <text evidence="1">The sequence shown here is derived from an EMBL/GenBank/DDBJ whole genome shotgun (WGS) entry which is preliminary data.</text>
</comment>
<dbReference type="AlphaFoldDB" id="H1HJG6"/>
<dbReference type="EMBL" id="AGEK01000014">
    <property type="protein sequence ID" value="EHO73736.1"/>
    <property type="molecule type" value="Genomic_DNA"/>
</dbReference>
<evidence type="ECO:0008006" key="3">
    <source>
        <dbReference type="Google" id="ProtNLM"/>
    </source>
</evidence>
<proteinExistence type="predicted"/>
<organism evidence="1 2">
    <name type="scientific">Segatella maculosa OT 289</name>
    <dbReference type="NCBI Taxonomy" id="999422"/>
    <lineage>
        <taxon>Bacteria</taxon>
        <taxon>Pseudomonadati</taxon>
        <taxon>Bacteroidota</taxon>
        <taxon>Bacteroidia</taxon>
        <taxon>Bacteroidales</taxon>
        <taxon>Prevotellaceae</taxon>
        <taxon>Segatella</taxon>
    </lineage>
</organism>
<evidence type="ECO:0000313" key="1">
    <source>
        <dbReference type="EMBL" id="EHO73736.1"/>
    </source>
</evidence>
<evidence type="ECO:0000313" key="2">
    <source>
        <dbReference type="Proteomes" id="UP000003167"/>
    </source>
</evidence>
<keyword evidence="2" id="KW-1185">Reference proteome</keyword>
<dbReference type="InterPro" id="IPR011990">
    <property type="entry name" value="TPR-like_helical_dom_sf"/>
</dbReference>
<dbReference type="SUPFAM" id="SSF48452">
    <property type="entry name" value="TPR-like"/>
    <property type="match status" value="1"/>
</dbReference>
<accession>H1HJG6</accession>
<dbReference type="Proteomes" id="UP000003167">
    <property type="component" value="Unassembled WGS sequence"/>
</dbReference>
<name>H1HJG6_9BACT</name>